<reference evidence="1 2" key="1">
    <citation type="submission" date="2023-06" db="EMBL/GenBank/DDBJ databases">
        <authorList>
            <person name="Yushchuk O."/>
            <person name="Binda E."/>
            <person name="Ruckert-Reed C."/>
            <person name="Fedorenko V."/>
            <person name="Kalinowski J."/>
            <person name="Marinelli F."/>
        </authorList>
    </citation>
    <scope>NUCLEOTIDE SEQUENCE [LARGE SCALE GENOMIC DNA]</scope>
    <source>
        <strain evidence="1 2">NRRL 3884</strain>
    </source>
</reference>
<accession>A0ABY8W637</accession>
<dbReference type="InterPro" id="IPR018775">
    <property type="entry name" value="RlaP"/>
</dbReference>
<evidence type="ECO:0000313" key="1">
    <source>
        <dbReference type="EMBL" id="WIM93265.1"/>
    </source>
</evidence>
<dbReference type="PANTHER" id="PTHR34817:SF1">
    <property type="entry name" value="NUCLEOTIDYLTRANSFERASE"/>
    <property type="match status" value="1"/>
</dbReference>
<dbReference type="RefSeq" id="WP_284914472.1">
    <property type="nucleotide sequence ID" value="NZ_CP126980.1"/>
</dbReference>
<dbReference type="EMBL" id="CP126980">
    <property type="protein sequence ID" value="WIM93265.1"/>
    <property type="molecule type" value="Genomic_DNA"/>
</dbReference>
<dbReference type="PANTHER" id="PTHR34817">
    <property type="entry name" value="NUCLEOTIDYLTRANSFERASE"/>
    <property type="match status" value="1"/>
</dbReference>
<protein>
    <submittedName>
        <fullName evidence="1">Nucleotidyltransferase domain-containing protein</fullName>
    </submittedName>
</protein>
<sequence length="265" mass="28883">MTTEVPDWAADAARQLPYPLIFCTVSGAHLYGFASVDSDLDLRGAHVLPVAEVVGLRTGPDTLRRGGVRDGVELDVVSHDLLKFAKLLNSRNGYVLEQLLSPLVVVTSPLHAELVALAPELITRNHTYHYLGFSHSQEKLYARTGQLKPALYTLRVLLTGIHLMRTGRLETDLRILGADLDYVPDLIAAKRAAEHGPFPAGAADRLAADIPRLRAELEAARDDSPLPERPSYAAVDALHDLVVRTRLGGPAQTRVNSITQLDSQV</sequence>
<dbReference type="Proteomes" id="UP001240150">
    <property type="component" value="Chromosome"/>
</dbReference>
<organism evidence="1 2">
    <name type="scientific">Actinoplanes oblitus</name>
    <dbReference type="NCBI Taxonomy" id="3040509"/>
    <lineage>
        <taxon>Bacteria</taxon>
        <taxon>Bacillati</taxon>
        <taxon>Actinomycetota</taxon>
        <taxon>Actinomycetes</taxon>
        <taxon>Micromonosporales</taxon>
        <taxon>Micromonosporaceae</taxon>
        <taxon>Actinoplanes</taxon>
    </lineage>
</organism>
<proteinExistence type="predicted"/>
<evidence type="ECO:0000313" key="2">
    <source>
        <dbReference type="Proteomes" id="UP001240150"/>
    </source>
</evidence>
<keyword evidence="2" id="KW-1185">Reference proteome</keyword>
<gene>
    <name evidence="1" type="ORF">ACTOB_005240</name>
</gene>
<dbReference type="Pfam" id="PF10127">
    <property type="entry name" value="RlaP"/>
    <property type="match status" value="1"/>
</dbReference>
<name>A0ABY8W637_9ACTN</name>